<accession>A0A2I2FP01</accession>
<evidence type="ECO:0000313" key="3">
    <source>
        <dbReference type="Proteomes" id="UP000234585"/>
    </source>
</evidence>
<dbReference type="RefSeq" id="XP_024676362.1">
    <property type="nucleotide sequence ID" value="XM_024820618.1"/>
</dbReference>
<sequence length="91" mass="10180">YFLFFILFLVQGFGQSLWHVTPHDDTRQVTTASCKLPPLESDQRNVSLTTFNLPLDAVPRIWLVGPRGKRLDGAAGRRARDERTGIVGVEG</sequence>
<organism evidence="2 3">
    <name type="scientific">Aspergillus candidus</name>
    <dbReference type="NCBI Taxonomy" id="41067"/>
    <lineage>
        <taxon>Eukaryota</taxon>
        <taxon>Fungi</taxon>
        <taxon>Dikarya</taxon>
        <taxon>Ascomycota</taxon>
        <taxon>Pezizomycotina</taxon>
        <taxon>Eurotiomycetes</taxon>
        <taxon>Eurotiomycetidae</taxon>
        <taxon>Eurotiales</taxon>
        <taxon>Aspergillaceae</taxon>
        <taxon>Aspergillus</taxon>
        <taxon>Aspergillus subgen. Circumdati</taxon>
    </lineage>
</organism>
<keyword evidence="1" id="KW-0732">Signal</keyword>
<feature type="non-terminal residue" evidence="2">
    <location>
        <position position="1"/>
    </location>
</feature>
<dbReference type="Proteomes" id="UP000234585">
    <property type="component" value="Unassembled WGS sequence"/>
</dbReference>
<dbReference type="GeneID" id="36527778"/>
<gene>
    <name evidence="2" type="ORF">BDW47DRAFT_98323</name>
</gene>
<evidence type="ECO:0000313" key="2">
    <source>
        <dbReference type="EMBL" id="PLB42350.1"/>
    </source>
</evidence>
<keyword evidence="3" id="KW-1185">Reference proteome</keyword>
<dbReference type="AlphaFoldDB" id="A0A2I2FP01"/>
<reference evidence="2 3" key="1">
    <citation type="submission" date="2017-12" db="EMBL/GenBank/DDBJ databases">
        <authorList>
            <consortium name="DOE Joint Genome Institute"/>
            <person name="Haridas S."/>
            <person name="Kjaerbolling I."/>
            <person name="Vesth T.C."/>
            <person name="Frisvad J.C."/>
            <person name="Nybo J.L."/>
            <person name="Theobald S."/>
            <person name="Kuo A."/>
            <person name="Bowyer P."/>
            <person name="Matsuda Y."/>
            <person name="Mondo S."/>
            <person name="Lyhne E.K."/>
            <person name="Kogle M.E."/>
            <person name="Clum A."/>
            <person name="Lipzen A."/>
            <person name="Salamov A."/>
            <person name="Ngan C.Y."/>
            <person name="Daum C."/>
            <person name="Chiniquy J."/>
            <person name="Barry K."/>
            <person name="LaButti K."/>
            <person name="Simmons B.A."/>
            <person name="Magnuson J.K."/>
            <person name="Mortensen U.H."/>
            <person name="Larsen T.O."/>
            <person name="Grigoriev I.V."/>
            <person name="Baker S.E."/>
            <person name="Andersen M.R."/>
            <person name="Nordberg H.P."/>
            <person name="Cantor M.N."/>
            <person name="Hua S.X."/>
        </authorList>
    </citation>
    <scope>NUCLEOTIDE SEQUENCE [LARGE SCALE GENOMIC DNA]</scope>
    <source>
        <strain evidence="2 3">CBS 102.13</strain>
    </source>
</reference>
<name>A0A2I2FP01_ASPCN</name>
<proteinExistence type="predicted"/>
<feature type="signal peptide" evidence="1">
    <location>
        <begin position="1"/>
        <end position="18"/>
    </location>
</feature>
<evidence type="ECO:0000256" key="1">
    <source>
        <dbReference type="SAM" id="SignalP"/>
    </source>
</evidence>
<dbReference type="EMBL" id="KZ559118">
    <property type="protein sequence ID" value="PLB42350.1"/>
    <property type="molecule type" value="Genomic_DNA"/>
</dbReference>
<protein>
    <submittedName>
        <fullName evidence="2">Uncharacterized protein</fullName>
    </submittedName>
</protein>
<feature type="chain" id="PRO_5014150340" evidence="1">
    <location>
        <begin position="19"/>
        <end position="91"/>
    </location>
</feature>